<proteinExistence type="predicted"/>
<dbReference type="AlphaFoldDB" id="A0A075I3Q3"/>
<evidence type="ECO:0000313" key="1">
    <source>
        <dbReference type="EMBL" id="AIF22629.1"/>
    </source>
</evidence>
<dbReference type="EMBL" id="KF901214">
    <property type="protein sequence ID" value="AIF22629.1"/>
    <property type="molecule type" value="Genomic_DNA"/>
</dbReference>
<reference evidence="1" key="1">
    <citation type="journal article" date="2014" name="Genome Biol. Evol.">
        <title>Pangenome evidence for extensive interdomain horizontal transfer affecting lineage core and shell genes in uncultured planktonic thaumarchaeota and euryarchaeota.</title>
        <authorList>
            <person name="Deschamps P."/>
            <person name="Zivanovic Y."/>
            <person name="Moreira D."/>
            <person name="Rodriguez-Valera F."/>
            <person name="Lopez-Garcia P."/>
        </authorList>
    </citation>
    <scope>NUCLEOTIDE SEQUENCE</scope>
</reference>
<sequence length="159" mass="17578">MNKKPIIGGIVLAAIIGVVFVGAEINPDNPENGEVWSIRMAGPEWDDRQTVRASLPNLEEGTYKLGFVPMGDSPTKIRIDIKVRSAGSDFAGTAWTPMFSEKFVLKGTPVDTGISKYYTWEYVGQKYVYIPEVEREANYEITITRTGNLKGSVSISLSR</sequence>
<organism evidence="1">
    <name type="scientific">uncultured marine thaumarchaeote SAT1000_10_C05</name>
    <dbReference type="NCBI Taxonomy" id="1456372"/>
    <lineage>
        <taxon>Archaea</taxon>
        <taxon>Nitrososphaerota</taxon>
        <taxon>environmental samples</taxon>
    </lineage>
</organism>
<protein>
    <submittedName>
        <fullName evidence="1">Uncharacterized protein</fullName>
    </submittedName>
</protein>
<name>A0A075I3Q3_9ARCH</name>
<accession>A0A075I3Q3</accession>